<protein>
    <submittedName>
        <fullName evidence="2">Uncharacterized protein</fullName>
    </submittedName>
</protein>
<organism evidence="2 3">
    <name type="scientific">Sphaerobolus stellatus (strain SS14)</name>
    <dbReference type="NCBI Taxonomy" id="990650"/>
    <lineage>
        <taxon>Eukaryota</taxon>
        <taxon>Fungi</taxon>
        <taxon>Dikarya</taxon>
        <taxon>Basidiomycota</taxon>
        <taxon>Agaricomycotina</taxon>
        <taxon>Agaricomycetes</taxon>
        <taxon>Phallomycetidae</taxon>
        <taxon>Geastrales</taxon>
        <taxon>Sphaerobolaceae</taxon>
        <taxon>Sphaerobolus</taxon>
    </lineage>
</organism>
<feature type="signal peptide" evidence="1">
    <location>
        <begin position="1"/>
        <end position="18"/>
    </location>
</feature>
<sequence>MRYSNSLILLAAVSAVFAAPIPDCGGAPVVDNSAAAPAPAAAPVPAPAAPAPAPAPAAPAITLTEAQLLQIAPAAASCAGATDECRTAAQAAPLLNAAHVQFGISTKGEIAALVSLQAFESGSFRFNTNQAGNPGQGTRNLMNIPFIYAYALDTVSTKDAALALVPQGTDVNSVSPDVKNQVRALVLQDNLDFASAAWFLTRSQALTQTGCDQGIISGLQAATESGWEDFITKCVGTTVTDDRKTVYLAALAALG</sequence>
<reference evidence="2 3" key="1">
    <citation type="submission" date="2014-06" db="EMBL/GenBank/DDBJ databases">
        <title>Evolutionary Origins and Diversification of the Mycorrhizal Mutualists.</title>
        <authorList>
            <consortium name="DOE Joint Genome Institute"/>
            <consortium name="Mycorrhizal Genomics Consortium"/>
            <person name="Kohler A."/>
            <person name="Kuo A."/>
            <person name="Nagy L.G."/>
            <person name="Floudas D."/>
            <person name="Copeland A."/>
            <person name="Barry K.W."/>
            <person name="Cichocki N."/>
            <person name="Veneault-Fourrey C."/>
            <person name="LaButti K."/>
            <person name="Lindquist E.A."/>
            <person name="Lipzen A."/>
            <person name="Lundell T."/>
            <person name="Morin E."/>
            <person name="Murat C."/>
            <person name="Riley R."/>
            <person name="Ohm R."/>
            <person name="Sun H."/>
            <person name="Tunlid A."/>
            <person name="Henrissat B."/>
            <person name="Grigoriev I.V."/>
            <person name="Hibbett D.S."/>
            <person name="Martin F."/>
        </authorList>
    </citation>
    <scope>NUCLEOTIDE SEQUENCE [LARGE SCALE GENOMIC DNA]</scope>
    <source>
        <strain evidence="2 3">SS14</strain>
    </source>
</reference>
<dbReference type="AlphaFoldDB" id="A0A0C9VSP9"/>
<dbReference type="EMBL" id="KN837136">
    <property type="protein sequence ID" value="KIJ41465.1"/>
    <property type="molecule type" value="Genomic_DNA"/>
</dbReference>
<evidence type="ECO:0000313" key="2">
    <source>
        <dbReference type="EMBL" id="KIJ41465.1"/>
    </source>
</evidence>
<proteinExistence type="predicted"/>
<keyword evidence="3" id="KW-1185">Reference proteome</keyword>
<dbReference type="Proteomes" id="UP000054279">
    <property type="component" value="Unassembled WGS sequence"/>
</dbReference>
<evidence type="ECO:0000313" key="3">
    <source>
        <dbReference type="Proteomes" id="UP000054279"/>
    </source>
</evidence>
<name>A0A0C9VSP9_SPHS4</name>
<evidence type="ECO:0000256" key="1">
    <source>
        <dbReference type="SAM" id="SignalP"/>
    </source>
</evidence>
<dbReference type="OrthoDB" id="2349272at2759"/>
<feature type="chain" id="PRO_5002221869" evidence="1">
    <location>
        <begin position="19"/>
        <end position="255"/>
    </location>
</feature>
<gene>
    <name evidence="2" type="ORF">M422DRAFT_255373</name>
</gene>
<accession>A0A0C9VSP9</accession>
<keyword evidence="1" id="KW-0732">Signal</keyword>
<dbReference type="HOGENOM" id="CLU_071125_1_0_1"/>